<dbReference type="PANTHER" id="PTHR21666:SF270">
    <property type="entry name" value="MUREIN HYDROLASE ACTIVATOR ENVC"/>
    <property type="match status" value="1"/>
</dbReference>
<dbReference type="Proteomes" id="UP000244962">
    <property type="component" value="Unassembled WGS sequence"/>
</dbReference>
<accession>A0A2U1TCI0</accession>
<dbReference type="Gene3D" id="2.70.70.10">
    <property type="entry name" value="Glucose Permease (Domain IIA)"/>
    <property type="match status" value="1"/>
</dbReference>
<dbReference type="CDD" id="cd12797">
    <property type="entry name" value="M23_peptidase"/>
    <property type="match status" value="1"/>
</dbReference>
<dbReference type="PANTHER" id="PTHR21666">
    <property type="entry name" value="PEPTIDASE-RELATED"/>
    <property type="match status" value="1"/>
</dbReference>
<feature type="domain" description="M23ase beta-sheet core" evidence="3">
    <location>
        <begin position="147"/>
        <end position="238"/>
    </location>
</feature>
<keyword evidence="5" id="KW-1185">Reference proteome</keyword>
<organism evidence="4 5">
    <name type="scientific">Mycetocola zhujimingii</name>
    <dbReference type="NCBI Taxonomy" id="2079792"/>
    <lineage>
        <taxon>Bacteria</taxon>
        <taxon>Bacillati</taxon>
        <taxon>Actinomycetota</taxon>
        <taxon>Actinomycetes</taxon>
        <taxon>Micrococcales</taxon>
        <taxon>Microbacteriaceae</taxon>
        <taxon>Mycetocola</taxon>
    </lineage>
</organism>
<feature type="transmembrane region" description="Helical" evidence="2">
    <location>
        <begin position="59"/>
        <end position="77"/>
    </location>
</feature>
<reference evidence="5" key="1">
    <citation type="submission" date="2018-04" db="EMBL/GenBank/DDBJ databases">
        <authorList>
            <person name="Liu S."/>
            <person name="Wang Z."/>
            <person name="Li J."/>
        </authorList>
    </citation>
    <scope>NUCLEOTIDE SEQUENCE [LARGE SCALE GENOMIC DNA]</scope>
    <source>
        <strain evidence="5">622</strain>
    </source>
</reference>
<feature type="region of interest" description="Disordered" evidence="1">
    <location>
        <begin position="18"/>
        <end position="52"/>
    </location>
</feature>
<evidence type="ECO:0000259" key="3">
    <source>
        <dbReference type="Pfam" id="PF01551"/>
    </source>
</evidence>
<sequence>MVTGIRCGFVTRFGPPGTVSRAHSDSISDEAHASPISRRTVSDPGQHSRRQRPRMVRSLVALCIAVPSLVTGLSIPANAVDAVQASAPTVVVTATDDSQLNAGPESSGGNYMHSADAAWVRPVAGKITSWYGPRPVICTAGGCSSTFHDGIDFGSACGTSIKAISPGRVVEARNAGAFGERVTIDHGSGLESVYGHMQTGSFTVKAGQLVQAGTIIGKVGMTGVATGCHLDLKIRTGAYTDPTPFLTFRGISL</sequence>
<keyword evidence="2" id="KW-0812">Transmembrane</keyword>
<dbReference type="InterPro" id="IPR016047">
    <property type="entry name" value="M23ase_b-sheet_dom"/>
</dbReference>
<dbReference type="InterPro" id="IPR011055">
    <property type="entry name" value="Dup_hybrid_motif"/>
</dbReference>
<keyword evidence="2" id="KW-0472">Membrane</keyword>
<evidence type="ECO:0000313" key="5">
    <source>
        <dbReference type="Proteomes" id="UP000244962"/>
    </source>
</evidence>
<evidence type="ECO:0000256" key="1">
    <source>
        <dbReference type="SAM" id="MobiDB-lite"/>
    </source>
</evidence>
<dbReference type="InterPro" id="IPR050570">
    <property type="entry name" value="Cell_wall_metabolism_enzyme"/>
</dbReference>
<name>A0A2U1TCI0_9MICO</name>
<gene>
    <name evidence="4" type="ORF">DF223_10020</name>
</gene>
<comment type="caution">
    <text evidence="4">The sequence shown here is derived from an EMBL/GenBank/DDBJ whole genome shotgun (WGS) entry which is preliminary data.</text>
</comment>
<dbReference type="EMBL" id="QEFB01000011">
    <property type="protein sequence ID" value="PWC06598.1"/>
    <property type="molecule type" value="Genomic_DNA"/>
</dbReference>
<evidence type="ECO:0000256" key="2">
    <source>
        <dbReference type="SAM" id="Phobius"/>
    </source>
</evidence>
<dbReference type="GO" id="GO:0004222">
    <property type="term" value="F:metalloendopeptidase activity"/>
    <property type="evidence" value="ECO:0007669"/>
    <property type="project" value="TreeGrafter"/>
</dbReference>
<evidence type="ECO:0000313" key="4">
    <source>
        <dbReference type="EMBL" id="PWC06598.1"/>
    </source>
</evidence>
<dbReference type="Pfam" id="PF01551">
    <property type="entry name" value="Peptidase_M23"/>
    <property type="match status" value="1"/>
</dbReference>
<dbReference type="AlphaFoldDB" id="A0A2U1TCI0"/>
<proteinExistence type="predicted"/>
<protein>
    <recommendedName>
        <fullName evidence="3">M23ase beta-sheet core domain-containing protein</fullName>
    </recommendedName>
</protein>
<keyword evidence="2" id="KW-1133">Transmembrane helix</keyword>
<dbReference type="SUPFAM" id="SSF51261">
    <property type="entry name" value="Duplicated hybrid motif"/>
    <property type="match status" value="1"/>
</dbReference>
<feature type="compositionally biased region" description="Basic and acidic residues" evidence="1">
    <location>
        <begin position="22"/>
        <end position="32"/>
    </location>
</feature>